<evidence type="ECO:0000313" key="1">
    <source>
        <dbReference type="EMBL" id="NEU72555.1"/>
    </source>
</evidence>
<sequence length="72" mass="8466">MQTDKISEQRLIEKIRHLVPEQMVIVENFIDFLSQPNTDVSLTLAVAKLYEPPTLHKIWDNPDDAEYDQLDR</sequence>
<accession>A0A846H5M2</accession>
<protein>
    <submittedName>
        <fullName evidence="1">Toxin-antitoxin system, antitoxin component, Xre family protein</fullName>
    </submittedName>
</protein>
<proteinExistence type="predicted"/>
<reference evidence="1 2" key="1">
    <citation type="journal article" date="2015" name="Genome Announc.">
        <title>Draft Genome Sequence of Cyanobacterium Hassallia byssoidea Strain VB512170, Isolated from Monuments in India.</title>
        <authorList>
            <person name="Singh D."/>
            <person name="Chandrababunaidu M.M."/>
            <person name="Panda A."/>
            <person name="Sen D."/>
            <person name="Bhattacharyya S."/>
            <person name="Adhikary S.P."/>
            <person name="Tripathy S."/>
        </authorList>
    </citation>
    <scope>NUCLEOTIDE SEQUENCE [LARGE SCALE GENOMIC DNA]</scope>
    <source>
        <strain evidence="1 2">VB512170</strain>
    </source>
</reference>
<dbReference type="EMBL" id="JTCM02000011">
    <property type="protein sequence ID" value="NEU72555.1"/>
    <property type="molecule type" value="Genomic_DNA"/>
</dbReference>
<evidence type="ECO:0000313" key="2">
    <source>
        <dbReference type="Proteomes" id="UP000031549"/>
    </source>
</evidence>
<comment type="caution">
    <text evidence="1">The sequence shown here is derived from an EMBL/GenBank/DDBJ whole genome shotgun (WGS) entry which is preliminary data.</text>
</comment>
<dbReference type="AlphaFoldDB" id="A0A846H5M2"/>
<name>A0A846H5M2_9CYAN</name>
<gene>
    <name evidence="1" type="ORF">PI95_008205</name>
</gene>
<dbReference type="RefSeq" id="WP_039754709.1">
    <property type="nucleotide sequence ID" value="NZ_JTCM02000011.1"/>
</dbReference>
<keyword evidence="2" id="KW-1185">Reference proteome</keyword>
<organism evidence="1 2">
    <name type="scientific">Hassallia byssoidea VB512170</name>
    <dbReference type="NCBI Taxonomy" id="1304833"/>
    <lineage>
        <taxon>Bacteria</taxon>
        <taxon>Bacillati</taxon>
        <taxon>Cyanobacteriota</taxon>
        <taxon>Cyanophyceae</taxon>
        <taxon>Nostocales</taxon>
        <taxon>Tolypothrichaceae</taxon>
        <taxon>Hassallia</taxon>
    </lineage>
</organism>
<dbReference type="Proteomes" id="UP000031549">
    <property type="component" value="Unassembled WGS sequence"/>
</dbReference>